<dbReference type="EMBL" id="UYRT01004974">
    <property type="protein sequence ID" value="VDK37642.1"/>
    <property type="molecule type" value="Genomic_DNA"/>
</dbReference>
<name>A0A183D2W7_9BILA</name>
<dbReference type="InterPro" id="IPR036383">
    <property type="entry name" value="TSP1_rpt_sf"/>
</dbReference>
<dbReference type="Gene3D" id="2.20.100.10">
    <property type="entry name" value="Thrombospondin type-1 (TSP1) repeat"/>
    <property type="match status" value="1"/>
</dbReference>
<organism evidence="3">
    <name type="scientific">Gongylonema pulchrum</name>
    <dbReference type="NCBI Taxonomy" id="637853"/>
    <lineage>
        <taxon>Eukaryota</taxon>
        <taxon>Metazoa</taxon>
        <taxon>Ecdysozoa</taxon>
        <taxon>Nematoda</taxon>
        <taxon>Chromadorea</taxon>
        <taxon>Rhabditida</taxon>
        <taxon>Spirurina</taxon>
        <taxon>Spiruromorpha</taxon>
        <taxon>Spiruroidea</taxon>
        <taxon>Gongylonematidae</taxon>
        <taxon>Gongylonema</taxon>
    </lineage>
</organism>
<dbReference type="Pfam" id="PF19030">
    <property type="entry name" value="TSP1_ADAMTS"/>
    <property type="match status" value="1"/>
</dbReference>
<dbReference type="OrthoDB" id="5781878at2759"/>
<dbReference type="InterPro" id="IPR000884">
    <property type="entry name" value="TSP1_rpt"/>
</dbReference>
<dbReference type="PROSITE" id="PS50092">
    <property type="entry name" value="TSP1"/>
    <property type="match status" value="1"/>
</dbReference>
<dbReference type="Proteomes" id="UP000271098">
    <property type="component" value="Unassembled WGS sequence"/>
</dbReference>
<proteinExistence type="predicted"/>
<evidence type="ECO:0000313" key="2">
    <source>
        <dbReference type="Proteomes" id="UP000271098"/>
    </source>
</evidence>
<reference evidence="1 2" key="2">
    <citation type="submission" date="2018-11" db="EMBL/GenBank/DDBJ databases">
        <authorList>
            <consortium name="Pathogen Informatics"/>
        </authorList>
    </citation>
    <scope>NUCLEOTIDE SEQUENCE [LARGE SCALE GENOMIC DNA]</scope>
</reference>
<dbReference type="SMART" id="SM00209">
    <property type="entry name" value="TSP1"/>
    <property type="match status" value="1"/>
</dbReference>
<accession>A0A183D2W7</accession>
<dbReference type="WBParaSite" id="GPUH_0000306301-mRNA-1">
    <property type="protein sequence ID" value="GPUH_0000306301-mRNA-1"/>
    <property type="gene ID" value="GPUH_0000306301"/>
</dbReference>
<sequence>MYAMDEASTSRIFDFMLVRECTWTDWTECTERCGGGYRQRRQRCFPDKHCDSSPCATDENALQFDACNNMPCNEVRRYSAWGHWLSLNENTEIRYRASCGVEIPDPTSIRYLVEPCAIPACDFGKHYHFCH</sequence>
<evidence type="ECO:0000313" key="1">
    <source>
        <dbReference type="EMBL" id="VDK37642.1"/>
    </source>
</evidence>
<evidence type="ECO:0000313" key="3">
    <source>
        <dbReference type="WBParaSite" id="GPUH_0000306301-mRNA-1"/>
    </source>
</evidence>
<protein>
    <submittedName>
        <fullName evidence="3">ADAM_CR_2 domain-containing protein</fullName>
    </submittedName>
</protein>
<dbReference type="AlphaFoldDB" id="A0A183D2W7"/>
<dbReference type="SUPFAM" id="SSF82895">
    <property type="entry name" value="TSP-1 type 1 repeat"/>
    <property type="match status" value="1"/>
</dbReference>
<keyword evidence="2" id="KW-1185">Reference proteome</keyword>
<gene>
    <name evidence="1" type="ORF">GPUH_LOCUS3058</name>
</gene>
<reference evidence="3" key="1">
    <citation type="submission" date="2016-06" db="UniProtKB">
        <authorList>
            <consortium name="WormBaseParasite"/>
        </authorList>
    </citation>
    <scope>IDENTIFICATION</scope>
</reference>